<dbReference type="PROSITE" id="PS51192">
    <property type="entry name" value="HELICASE_ATP_BIND_1"/>
    <property type="match status" value="1"/>
</dbReference>
<dbReference type="Pfam" id="PF00271">
    <property type="entry name" value="Helicase_C"/>
    <property type="match status" value="1"/>
</dbReference>
<keyword evidence="2" id="KW-0378">Hydrolase</keyword>
<dbReference type="InterPro" id="IPR027417">
    <property type="entry name" value="P-loop_NTPase"/>
</dbReference>
<dbReference type="SUPFAM" id="SSF52540">
    <property type="entry name" value="P-loop containing nucleoside triphosphate hydrolases"/>
    <property type="match status" value="2"/>
</dbReference>
<dbReference type="RefSeq" id="WP_117922757.1">
    <property type="nucleotide sequence ID" value="NZ_JAQPYY010000009.1"/>
</dbReference>
<dbReference type="Gene3D" id="3.40.50.300">
    <property type="entry name" value="P-loop containing nucleotide triphosphate hydrolases"/>
    <property type="match status" value="1"/>
</dbReference>
<dbReference type="PANTHER" id="PTHR10799">
    <property type="entry name" value="SNF2/RAD54 HELICASE FAMILY"/>
    <property type="match status" value="1"/>
</dbReference>
<proteinExistence type="predicted"/>
<protein>
    <submittedName>
        <fullName evidence="2">ATP-dependent helicase</fullName>
    </submittedName>
</protein>
<keyword evidence="2" id="KW-0067">ATP-binding</keyword>
<name>A0A412SQK9_BACUN</name>
<keyword evidence="2" id="KW-0347">Helicase</keyword>
<accession>A0A412SQK9</accession>
<evidence type="ECO:0000313" key="2">
    <source>
        <dbReference type="EMBL" id="RGU39990.1"/>
    </source>
</evidence>
<evidence type="ECO:0000313" key="3">
    <source>
        <dbReference type="Proteomes" id="UP000284022"/>
    </source>
</evidence>
<dbReference type="InterPro" id="IPR000330">
    <property type="entry name" value="SNF2_N"/>
</dbReference>
<dbReference type="GO" id="GO:0005524">
    <property type="term" value="F:ATP binding"/>
    <property type="evidence" value="ECO:0007669"/>
    <property type="project" value="InterPro"/>
</dbReference>
<gene>
    <name evidence="2" type="ORF">DWW83_07670</name>
</gene>
<dbReference type="InterPro" id="IPR038718">
    <property type="entry name" value="SNF2-like_sf"/>
</dbReference>
<feature type="domain" description="Helicase ATP-binding" evidence="1">
    <location>
        <begin position="138"/>
        <end position="313"/>
    </location>
</feature>
<organism evidence="2 3">
    <name type="scientific">Bacteroides uniformis</name>
    <dbReference type="NCBI Taxonomy" id="820"/>
    <lineage>
        <taxon>Bacteria</taxon>
        <taxon>Pseudomonadati</taxon>
        <taxon>Bacteroidota</taxon>
        <taxon>Bacteroidia</taxon>
        <taxon>Bacteroidales</taxon>
        <taxon>Bacteroidaceae</taxon>
        <taxon>Bacteroides</taxon>
    </lineage>
</organism>
<dbReference type="InterPro" id="IPR001650">
    <property type="entry name" value="Helicase_C-like"/>
</dbReference>
<dbReference type="Proteomes" id="UP000284022">
    <property type="component" value="Unassembled WGS sequence"/>
</dbReference>
<keyword evidence="2" id="KW-0547">Nucleotide-binding</keyword>
<sequence length="653" mass="74344">MADTGVLLIKSLDKGFVIHGDTIKILQNRFAMMYLRRNLHHSVSGADIVIEDVTDINTIMSHVSVLAKYGKCEIHFDENVSEEIKAFEDREQSFAEFSKKAKDIRENHPVVSEFEDFKESLVKNMQTRRLYTLQMLSAYHMAFAQNACNFSVPGAGKTSIVYGAYAYLKHLPKSNPKHVDKLLIIGPLSSFGPWEHEYQECFGRKVESMRLIGGLSKEKKSLYLHGIDTCELTIASYQSVISIKDDLCFFLSRNKVMVVLDEAHKIKNTQGAITAASTMELAKLATSRVVLTGTPAPNGYEDLYNLFKFIWPDRDIISYNVAQLSNMSANSDDNRIPDLIERISPFFIRIKKSDLNIPPATYKEIPVPMSDTQRIVYDTIENKLMQSFDEDNDSPYLKKIRQAKMIRLMQAATNPELLRHSFNGAFDEDGNPIVESKEDSIFISNILQFVSNEMPNKFIKACEIVKDIISQGGKVVIWASFIRNIEKMSQCLSDMGIPSKSLYGVTPVETADDEFESQMETREFIVREFNSDNSSFNVIIANPSAVAESISLHKKCHNAIYLERSFNAAHFIQSKDRIHRYGLPEDTITTYYYLISENSIDETINSRLQLKEKRLNQIMESMPIPLFDNNLEEGGIDDIKAIIYDYAQRAKKI</sequence>
<dbReference type="InterPro" id="IPR014001">
    <property type="entry name" value="Helicase_ATP-bd"/>
</dbReference>
<comment type="caution">
    <text evidence="2">The sequence shown here is derived from an EMBL/GenBank/DDBJ whole genome shotgun (WGS) entry which is preliminary data.</text>
</comment>
<dbReference type="GO" id="GO:0004386">
    <property type="term" value="F:helicase activity"/>
    <property type="evidence" value="ECO:0007669"/>
    <property type="project" value="UniProtKB-KW"/>
</dbReference>
<dbReference type="SMART" id="SM00487">
    <property type="entry name" value="DEXDc"/>
    <property type="match status" value="1"/>
</dbReference>
<dbReference type="EMBL" id="QRXV01000006">
    <property type="protein sequence ID" value="RGU39990.1"/>
    <property type="molecule type" value="Genomic_DNA"/>
</dbReference>
<reference evidence="2 3" key="1">
    <citation type="submission" date="2018-08" db="EMBL/GenBank/DDBJ databases">
        <title>A genome reference for cultivated species of the human gut microbiota.</title>
        <authorList>
            <person name="Zou Y."/>
            <person name="Xue W."/>
            <person name="Luo G."/>
        </authorList>
    </citation>
    <scope>NUCLEOTIDE SEQUENCE [LARGE SCALE GENOMIC DNA]</scope>
    <source>
        <strain evidence="2 3">AF17-20</strain>
    </source>
</reference>
<evidence type="ECO:0000259" key="1">
    <source>
        <dbReference type="PROSITE" id="PS51192"/>
    </source>
</evidence>
<dbReference type="AlphaFoldDB" id="A0A412SQK9"/>
<dbReference type="SMART" id="SM00490">
    <property type="entry name" value="HELICc"/>
    <property type="match status" value="1"/>
</dbReference>
<dbReference type="Pfam" id="PF00176">
    <property type="entry name" value="SNF2-rel_dom"/>
    <property type="match status" value="1"/>
</dbReference>
<dbReference type="Gene3D" id="3.40.50.10810">
    <property type="entry name" value="Tandem AAA-ATPase domain"/>
    <property type="match status" value="1"/>
</dbReference>